<reference evidence="2 3" key="1">
    <citation type="journal article" date="2019" name="Commun. Biol.">
        <title>The bagworm genome reveals a unique fibroin gene that provides high tensile strength.</title>
        <authorList>
            <person name="Kono N."/>
            <person name="Nakamura H."/>
            <person name="Ohtoshi R."/>
            <person name="Tomita M."/>
            <person name="Numata K."/>
            <person name="Arakawa K."/>
        </authorList>
    </citation>
    <scope>NUCLEOTIDE SEQUENCE [LARGE SCALE GENOMIC DNA]</scope>
</reference>
<dbReference type="OrthoDB" id="5962695at2759"/>
<dbReference type="AlphaFoldDB" id="A0A4C1ZWJ2"/>
<proteinExistence type="predicted"/>
<evidence type="ECO:0000313" key="2">
    <source>
        <dbReference type="EMBL" id="GBP91842.1"/>
    </source>
</evidence>
<keyword evidence="3" id="KW-1185">Reference proteome</keyword>
<gene>
    <name evidence="2" type="ORF">EVAR_67152_1</name>
</gene>
<feature type="region of interest" description="Disordered" evidence="1">
    <location>
        <begin position="84"/>
        <end position="105"/>
    </location>
</feature>
<protein>
    <submittedName>
        <fullName evidence="2">Uncharacterized protein</fullName>
    </submittedName>
</protein>
<accession>A0A4C1ZWJ2</accession>
<dbReference type="Proteomes" id="UP000299102">
    <property type="component" value="Unassembled WGS sequence"/>
</dbReference>
<sequence>MGAVPQQSVKRNTFSIVSILKASSLTAFVLRKRPHHVEYGGRCDRPRQVASGAVNTWVGDRLGTPRDVFTTVTPESPAATALVSRNSPGYRRDSGPPSLETDGTATLPAHSAKLLVIDLPTMILQRE</sequence>
<comment type="caution">
    <text evidence="2">The sequence shown here is derived from an EMBL/GenBank/DDBJ whole genome shotgun (WGS) entry which is preliminary data.</text>
</comment>
<evidence type="ECO:0000256" key="1">
    <source>
        <dbReference type="SAM" id="MobiDB-lite"/>
    </source>
</evidence>
<dbReference type="EMBL" id="BGZK01002215">
    <property type="protein sequence ID" value="GBP91842.1"/>
    <property type="molecule type" value="Genomic_DNA"/>
</dbReference>
<evidence type="ECO:0000313" key="3">
    <source>
        <dbReference type="Proteomes" id="UP000299102"/>
    </source>
</evidence>
<organism evidence="2 3">
    <name type="scientific">Eumeta variegata</name>
    <name type="common">Bagworm moth</name>
    <name type="synonym">Eumeta japonica</name>
    <dbReference type="NCBI Taxonomy" id="151549"/>
    <lineage>
        <taxon>Eukaryota</taxon>
        <taxon>Metazoa</taxon>
        <taxon>Ecdysozoa</taxon>
        <taxon>Arthropoda</taxon>
        <taxon>Hexapoda</taxon>
        <taxon>Insecta</taxon>
        <taxon>Pterygota</taxon>
        <taxon>Neoptera</taxon>
        <taxon>Endopterygota</taxon>
        <taxon>Lepidoptera</taxon>
        <taxon>Glossata</taxon>
        <taxon>Ditrysia</taxon>
        <taxon>Tineoidea</taxon>
        <taxon>Psychidae</taxon>
        <taxon>Oiketicinae</taxon>
        <taxon>Eumeta</taxon>
    </lineage>
</organism>
<name>A0A4C1ZWJ2_EUMVA</name>